<dbReference type="Proteomes" id="UP000887579">
    <property type="component" value="Unplaced"/>
</dbReference>
<organism evidence="1 2">
    <name type="scientific">Panagrolaimus sp. ES5</name>
    <dbReference type="NCBI Taxonomy" id="591445"/>
    <lineage>
        <taxon>Eukaryota</taxon>
        <taxon>Metazoa</taxon>
        <taxon>Ecdysozoa</taxon>
        <taxon>Nematoda</taxon>
        <taxon>Chromadorea</taxon>
        <taxon>Rhabditida</taxon>
        <taxon>Tylenchina</taxon>
        <taxon>Panagrolaimomorpha</taxon>
        <taxon>Panagrolaimoidea</taxon>
        <taxon>Panagrolaimidae</taxon>
        <taxon>Panagrolaimus</taxon>
    </lineage>
</organism>
<sequence length="486" mass="54543">MDNDEIVDELSIFGLTFENDNVVNALNLFMKRNECSTTDTLDALVAYATNKKQSNLTQSFVNEFIDSESSNAVQRQENIPPTKMETFSPVKKGPTFSVDDGFISSTSVVPFKVTQRVKGVINVKLVLDESFQEDRFSLLPYSLTCNDDVEDVLEILSTGDDVTVSGCIFVPKRNNELEKVRIMSKKYGNLEIDLSKVSQEFIFDKMFATFDANFEGNVLKVRNLISPVPPKPAELFRGSLKLLKDFASIMVACGPFTDENSFSRIFNHAKENSVKLLIIFGPLPCLEKSGIETVDRAFDKILHIISELAEGDMDVVIVPPNENDPFILYPTYPTTAYQHTDRYTPEVLKSKKVHLLDNPSVFSFDGMQIAVANFDTMKALSKGTLVTAAELPTSDRMIWYVQQMIQYGQICPSYSCPSTMKNNKFVTSPTIFVSPSKLRSFAAGIENVFYVNLCSNRGNGYSIIKPKVVDTNEEEIKLEFDTSFYV</sequence>
<reference evidence="2" key="1">
    <citation type="submission" date="2022-11" db="UniProtKB">
        <authorList>
            <consortium name="WormBaseParasite"/>
        </authorList>
    </citation>
    <scope>IDENTIFICATION</scope>
</reference>
<evidence type="ECO:0000313" key="1">
    <source>
        <dbReference type="Proteomes" id="UP000887579"/>
    </source>
</evidence>
<accession>A0AC34GVW5</accession>
<proteinExistence type="predicted"/>
<evidence type="ECO:0000313" key="2">
    <source>
        <dbReference type="WBParaSite" id="ES5_v2.g8949.t1"/>
    </source>
</evidence>
<name>A0AC34GVW5_9BILA</name>
<protein>
    <submittedName>
        <fullName evidence="2">DNA polymerase alpha subunit B</fullName>
    </submittedName>
</protein>
<dbReference type="WBParaSite" id="ES5_v2.g8949.t1">
    <property type="protein sequence ID" value="ES5_v2.g8949.t1"/>
    <property type="gene ID" value="ES5_v2.g8949"/>
</dbReference>